<dbReference type="PROSITE" id="PS51318">
    <property type="entry name" value="TAT"/>
    <property type="match status" value="1"/>
</dbReference>
<dbReference type="GO" id="GO:0030313">
    <property type="term" value="C:cell envelope"/>
    <property type="evidence" value="ECO:0007669"/>
    <property type="project" value="UniProtKB-SubCell"/>
</dbReference>
<dbReference type="RefSeq" id="WP_076959944.1">
    <property type="nucleotide sequence ID" value="NZ_MLCO01000306.1"/>
</dbReference>
<accession>A0A1V2GVH9</accession>
<feature type="signal peptide" evidence="3">
    <location>
        <begin position="1"/>
        <end position="31"/>
    </location>
</feature>
<feature type="chain" id="PRO_5010723034" description="Imelysin-like domain-containing protein" evidence="3">
    <location>
        <begin position="32"/>
        <end position="371"/>
    </location>
</feature>
<keyword evidence="6" id="KW-1185">Reference proteome</keyword>
<dbReference type="InterPro" id="IPR006311">
    <property type="entry name" value="TAT_signal"/>
</dbReference>
<dbReference type="InterPro" id="IPR034984">
    <property type="entry name" value="Imelysin-like_IPPA"/>
</dbReference>
<reference evidence="5 6" key="1">
    <citation type="submission" date="2016-10" db="EMBL/GenBank/DDBJ databases">
        <title>Draft Genome sequence of Roseomonas sp. strain M3.</title>
        <authorList>
            <person name="Subhash Y."/>
            <person name="Lee S."/>
        </authorList>
    </citation>
    <scope>NUCLEOTIDE SEQUENCE [LARGE SCALE GENOMIC DNA]</scope>
    <source>
        <strain evidence="5 6">M3</strain>
    </source>
</reference>
<evidence type="ECO:0000313" key="6">
    <source>
        <dbReference type="Proteomes" id="UP000188879"/>
    </source>
</evidence>
<keyword evidence="2 3" id="KW-0732">Signal</keyword>
<dbReference type="Pfam" id="PF09375">
    <property type="entry name" value="Peptidase_M75"/>
    <property type="match status" value="1"/>
</dbReference>
<dbReference type="InterPro" id="IPR018976">
    <property type="entry name" value="Imelysin-like"/>
</dbReference>
<dbReference type="CDD" id="cd14659">
    <property type="entry name" value="Imelysin-like_IPPA"/>
    <property type="match status" value="1"/>
</dbReference>
<organism evidence="5 6">
    <name type="scientific">Teichococcus deserti</name>
    <dbReference type="NCBI Taxonomy" id="1817963"/>
    <lineage>
        <taxon>Bacteria</taxon>
        <taxon>Pseudomonadati</taxon>
        <taxon>Pseudomonadota</taxon>
        <taxon>Alphaproteobacteria</taxon>
        <taxon>Acetobacterales</taxon>
        <taxon>Roseomonadaceae</taxon>
        <taxon>Roseomonas</taxon>
    </lineage>
</organism>
<evidence type="ECO:0000313" key="5">
    <source>
        <dbReference type="EMBL" id="ONG46953.1"/>
    </source>
</evidence>
<proteinExistence type="predicted"/>
<evidence type="ECO:0000259" key="4">
    <source>
        <dbReference type="Pfam" id="PF09375"/>
    </source>
</evidence>
<protein>
    <recommendedName>
        <fullName evidence="4">Imelysin-like domain-containing protein</fullName>
    </recommendedName>
</protein>
<dbReference type="OrthoDB" id="5729110at2"/>
<dbReference type="InterPro" id="IPR038352">
    <property type="entry name" value="Imelysin_sf"/>
</dbReference>
<evidence type="ECO:0000256" key="3">
    <source>
        <dbReference type="SAM" id="SignalP"/>
    </source>
</evidence>
<comment type="subcellular location">
    <subcellularLocation>
        <location evidence="1">Cell envelope</location>
    </subcellularLocation>
</comment>
<name>A0A1V2GVH9_9PROT</name>
<dbReference type="Proteomes" id="UP000188879">
    <property type="component" value="Unassembled WGS sequence"/>
</dbReference>
<dbReference type="EMBL" id="MLCO01000306">
    <property type="protein sequence ID" value="ONG46953.1"/>
    <property type="molecule type" value="Genomic_DNA"/>
</dbReference>
<sequence length="371" mass="39491">MSLSRRSVLLRAAPIAAAPIVAVLAPLPAWAAPDEAGFRALNRAAVEQVLLPAYRRFAASTANLAARLDTLARTPAEKASLTAAREGFAEAFLAWQAVQHLRFGPAELFSRHERIQFWPDPRNAIGRDLAAAIAGRDTAALEARANSLGQVTTQGLPALERLLQGEEAVARLRAGDAEAGYRAALLRAIGGNLATLAQDLLAGWTGGEQPFARVLTEPRSPYATPREATLELFKALYSAIEVVADRKLSRPLGSSPSTSRMQLLEAWRSNLSGQAIQANLEAARALWTTAFLPAVQAGDAELAGLLTRAFDQVNATAAALPLPLEQEFGIQGRRDAALLLQKEAAALKILLSTRLPPALDIPLGFNALDGD</sequence>
<gene>
    <name evidence="5" type="ORF">BKE38_24715</name>
</gene>
<feature type="domain" description="Imelysin-like" evidence="4">
    <location>
        <begin position="51"/>
        <end position="347"/>
    </location>
</feature>
<comment type="caution">
    <text evidence="5">The sequence shown here is derived from an EMBL/GenBank/DDBJ whole genome shotgun (WGS) entry which is preliminary data.</text>
</comment>
<evidence type="ECO:0000256" key="2">
    <source>
        <dbReference type="ARBA" id="ARBA00022729"/>
    </source>
</evidence>
<dbReference type="Gene3D" id="1.20.1420.20">
    <property type="entry name" value="M75 peptidase, HXXE motif"/>
    <property type="match status" value="1"/>
</dbReference>
<evidence type="ECO:0000256" key="1">
    <source>
        <dbReference type="ARBA" id="ARBA00004196"/>
    </source>
</evidence>
<dbReference type="AlphaFoldDB" id="A0A1V2GVH9"/>